<evidence type="ECO:0000313" key="2">
    <source>
        <dbReference type="Proteomes" id="UP000076935"/>
    </source>
</evidence>
<dbReference type="AlphaFoldDB" id="A0A177L3L8"/>
<dbReference type="EMBL" id="LQWY01000051">
    <property type="protein sequence ID" value="OAH60143.1"/>
    <property type="molecule type" value="Genomic_DNA"/>
</dbReference>
<dbReference type="InterPro" id="IPR036086">
    <property type="entry name" value="ParB/Sulfiredoxin_sf"/>
</dbReference>
<reference evidence="1 2" key="1">
    <citation type="submission" date="2016-01" db="EMBL/GenBank/DDBJ databases">
        <title>Investigation of taxonomic status of Bacillus aminovorans.</title>
        <authorList>
            <person name="Verma A."/>
            <person name="Pal Y."/>
            <person name="Krishnamurthi S."/>
        </authorList>
    </citation>
    <scope>NUCLEOTIDE SEQUENCE [LARGE SCALE GENOMIC DNA]</scope>
    <source>
        <strain evidence="1 2">DSM 1314</strain>
    </source>
</reference>
<accession>A0A177L3L8</accession>
<gene>
    <name evidence="1" type="ORF">AWH49_17805</name>
</gene>
<dbReference type="Gene3D" id="3.90.1530.10">
    <property type="entry name" value="Conserved hypothetical protein from pyrococcus furiosus pfu- 392566-001, ParB domain"/>
    <property type="match status" value="1"/>
</dbReference>
<evidence type="ECO:0000313" key="1">
    <source>
        <dbReference type="EMBL" id="OAH60143.1"/>
    </source>
</evidence>
<sequence length="213" mass="23912">MPHKITLTGKPVSPLREKGAYYTFDMEESGSPGPPKGLPNSSTITYTVFINQKQLKKAGLTEENIQTQKVMVQGEPTLDVPVDDCPGEIGVTCFQVSILPEKQKQKDPVKVESVPVKEEVKVEEKPKGPEGTEDFISLEQIRVPEEFLNSRPNAEKTQQVVDYVKRTGHLDEPIMVNRETKILTDGYRRYVVAKKVKMDVVPVAYEKISVENI</sequence>
<dbReference type="RefSeq" id="WP_063966338.1">
    <property type="nucleotide sequence ID" value="NZ_JBCNAN010000041.1"/>
</dbReference>
<dbReference type="SUPFAM" id="SSF110849">
    <property type="entry name" value="ParB/Sulfiredoxin"/>
    <property type="match status" value="1"/>
</dbReference>
<comment type="caution">
    <text evidence="1">The sequence shown here is derived from an EMBL/GenBank/DDBJ whole genome shotgun (WGS) entry which is preliminary data.</text>
</comment>
<protein>
    <submittedName>
        <fullName evidence="1">Plasmid stabilization protein</fullName>
    </submittedName>
</protein>
<proteinExistence type="predicted"/>
<keyword evidence="2" id="KW-1185">Reference proteome</keyword>
<name>A0A177L3L8_9BACI</name>
<organism evidence="1 2">
    <name type="scientific">Domibacillus aminovorans</name>
    <dbReference type="NCBI Taxonomy" id="29332"/>
    <lineage>
        <taxon>Bacteria</taxon>
        <taxon>Bacillati</taxon>
        <taxon>Bacillota</taxon>
        <taxon>Bacilli</taxon>
        <taxon>Bacillales</taxon>
        <taxon>Bacillaceae</taxon>
        <taxon>Domibacillus</taxon>
    </lineage>
</organism>
<dbReference type="Proteomes" id="UP000076935">
    <property type="component" value="Unassembled WGS sequence"/>
</dbReference>